<dbReference type="GO" id="GO:0016114">
    <property type="term" value="P:terpenoid biosynthetic process"/>
    <property type="evidence" value="ECO:0007669"/>
    <property type="project" value="InterPro"/>
</dbReference>
<keyword evidence="7" id="KW-1185">Reference proteome</keyword>
<dbReference type="InterPro" id="IPR036965">
    <property type="entry name" value="Terpene_synth_N_sf"/>
</dbReference>
<comment type="caution">
    <text evidence="6">The sequence shown here is derived from an EMBL/GenBank/DDBJ whole genome shotgun (WGS) entry which is preliminary data.</text>
</comment>
<evidence type="ECO:0000313" key="7">
    <source>
        <dbReference type="Proteomes" id="UP001428341"/>
    </source>
</evidence>
<dbReference type="GO" id="GO:0010333">
    <property type="term" value="F:terpene synthase activity"/>
    <property type="evidence" value="ECO:0007669"/>
    <property type="project" value="InterPro"/>
</dbReference>
<dbReference type="InterPro" id="IPR008930">
    <property type="entry name" value="Terpenoid_cyclase/PrenylTrfase"/>
</dbReference>
<dbReference type="Proteomes" id="UP001428341">
    <property type="component" value="Unassembled WGS sequence"/>
</dbReference>
<keyword evidence="2" id="KW-0460">Magnesium</keyword>
<evidence type="ECO:0000256" key="2">
    <source>
        <dbReference type="ARBA" id="ARBA00022842"/>
    </source>
</evidence>
<comment type="similarity">
    <text evidence="4">Belongs to the terpene synthase family. Tpsa subfamily.</text>
</comment>
<organism evidence="6 7">
    <name type="scientific">Citrus x changshan-huyou</name>
    <dbReference type="NCBI Taxonomy" id="2935761"/>
    <lineage>
        <taxon>Eukaryota</taxon>
        <taxon>Viridiplantae</taxon>
        <taxon>Streptophyta</taxon>
        <taxon>Embryophyta</taxon>
        <taxon>Tracheophyta</taxon>
        <taxon>Spermatophyta</taxon>
        <taxon>Magnoliopsida</taxon>
        <taxon>eudicotyledons</taxon>
        <taxon>Gunneridae</taxon>
        <taxon>Pentapetalae</taxon>
        <taxon>rosids</taxon>
        <taxon>malvids</taxon>
        <taxon>Sapindales</taxon>
        <taxon>Rutaceae</taxon>
        <taxon>Aurantioideae</taxon>
        <taxon>Citrus</taxon>
    </lineage>
</organism>
<keyword evidence="3" id="KW-0456">Lyase</keyword>
<evidence type="ECO:0000256" key="3">
    <source>
        <dbReference type="ARBA" id="ARBA00023239"/>
    </source>
</evidence>
<evidence type="ECO:0000259" key="5">
    <source>
        <dbReference type="Pfam" id="PF03936"/>
    </source>
</evidence>
<dbReference type="Gene3D" id="1.50.10.130">
    <property type="entry name" value="Terpene synthase, N-terminal domain"/>
    <property type="match status" value="1"/>
</dbReference>
<sequence length="123" mass="14063">MTRSVKALTIQNYLDQNLAKHINDALEQPLHMGVPRIEAHKFISFYEHDDSKNDTLLKYAKLDFNRMKGVARAYFVEAQWFREDYVPPFDERMSNAIVTGTCFLDPAAAYIGLGDIAGIDAYE</sequence>
<gene>
    <name evidence="6" type="ORF">WN944_009259</name>
</gene>
<dbReference type="EMBL" id="JBCGBO010000002">
    <property type="protein sequence ID" value="KAK9220835.1"/>
    <property type="molecule type" value="Genomic_DNA"/>
</dbReference>
<accession>A0AAP0MRW4</accession>
<dbReference type="Pfam" id="PF03936">
    <property type="entry name" value="Terpene_synth_C"/>
    <property type="match status" value="1"/>
</dbReference>
<name>A0AAP0MRW4_9ROSI</name>
<dbReference type="InterPro" id="IPR050148">
    <property type="entry name" value="Terpene_synthase-like"/>
</dbReference>
<feature type="domain" description="Terpene synthase metal-binding" evidence="5">
    <location>
        <begin position="65"/>
        <end position="117"/>
    </location>
</feature>
<evidence type="ECO:0000256" key="1">
    <source>
        <dbReference type="ARBA" id="ARBA00022723"/>
    </source>
</evidence>
<dbReference type="AlphaFoldDB" id="A0AAP0MRW4"/>
<keyword evidence="1" id="KW-0479">Metal-binding</keyword>
<dbReference type="Gene3D" id="1.10.600.10">
    <property type="entry name" value="Farnesyl Diphosphate Synthase"/>
    <property type="match status" value="1"/>
</dbReference>
<dbReference type="InterPro" id="IPR005630">
    <property type="entry name" value="Terpene_synthase_metal-bd"/>
</dbReference>
<proteinExistence type="inferred from homology"/>
<reference evidence="6 7" key="1">
    <citation type="submission" date="2024-05" db="EMBL/GenBank/DDBJ databases">
        <title>Haplotype-resolved chromosome-level genome assembly of Huyou (Citrus changshanensis).</title>
        <authorList>
            <person name="Miao C."/>
            <person name="Chen W."/>
            <person name="Wu Y."/>
            <person name="Wang L."/>
            <person name="Zhao S."/>
            <person name="Grierson D."/>
            <person name="Xu C."/>
            <person name="Chen K."/>
        </authorList>
    </citation>
    <scope>NUCLEOTIDE SEQUENCE [LARGE SCALE GENOMIC DNA]</scope>
    <source>
        <strain evidence="6">01-14</strain>
        <tissue evidence="6">Leaf</tissue>
    </source>
</reference>
<dbReference type="PANTHER" id="PTHR31225:SF93">
    <property type="entry name" value="ALPHA-HUMULENE_(-)-(E)-BETA-CARYOPHYLLENE SYNTHASE"/>
    <property type="match status" value="1"/>
</dbReference>
<dbReference type="SUPFAM" id="SSF48576">
    <property type="entry name" value="Terpenoid synthases"/>
    <property type="match status" value="1"/>
</dbReference>
<evidence type="ECO:0000313" key="6">
    <source>
        <dbReference type="EMBL" id="KAK9220835.1"/>
    </source>
</evidence>
<protein>
    <recommendedName>
        <fullName evidence="5">Terpene synthase metal-binding domain-containing protein</fullName>
    </recommendedName>
</protein>
<dbReference type="SUPFAM" id="SSF48239">
    <property type="entry name" value="Terpenoid cyclases/Protein prenyltransferases"/>
    <property type="match status" value="1"/>
</dbReference>
<dbReference type="InterPro" id="IPR008949">
    <property type="entry name" value="Isoprenoid_synthase_dom_sf"/>
</dbReference>
<dbReference type="GO" id="GO:0000287">
    <property type="term" value="F:magnesium ion binding"/>
    <property type="evidence" value="ECO:0007669"/>
    <property type="project" value="InterPro"/>
</dbReference>
<dbReference type="PANTHER" id="PTHR31225">
    <property type="entry name" value="OS04G0344100 PROTEIN-RELATED"/>
    <property type="match status" value="1"/>
</dbReference>
<evidence type="ECO:0000256" key="4">
    <source>
        <dbReference type="ARBA" id="ARBA00038405"/>
    </source>
</evidence>